<dbReference type="AlphaFoldDB" id="A0A395NFS1"/>
<dbReference type="Pfam" id="PF06041">
    <property type="entry name" value="DUF924"/>
    <property type="match status" value="1"/>
</dbReference>
<dbReference type="SUPFAM" id="SSF48452">
    <property type="entry name" value="TPR-like"/>
    <property type="match status" value="1"/>
</dbReference>
<dbReference type="EMBL" id="PXOA01000485">
    <property type="protein sequence ID" value="RFU74976.1"/>
    <property type="molecule type" value="Genomic_DNA"/>
</dbReference>
<comment type="caution">
    <text evidence="1">The sequence shown here is derived from an EMBL/GenBank/DDBJ whole genome shotgun (WGS) entry which is preliminary data.</text>
</comment>
<dbReference type="OrthoDB" id="414698at2759"/>
<proteinExistence type="predicted"/>
<sequence>MSCVSLILTPDVLLSVREFWFEHLSGPDSLVMPSVEENKRWFFGGEEFDKLCVERFAPTLESLRREGIKSGQDIIYALQPTDAHDWLSLILLLDQVTRNCYRGDSAGVVFNYFDPMAREIALAALQRGIPEKWPEIRWRFACRSWFYVPLMHSEDIELHDVAVEKYQGFARDVESLLSAETSDSSYGDESEVAHEYRVAAQRVVQASPEAAKEFAHLNLGFEKRHWAIIKRFGRYPHRNRVMERETTAEEREYLENGGDTFGG</sequence>
<evidence type="ECO:0000313" key="1">
    <source>
        <dbReference type="EMBL" id="RFU74976.1"/>
    </source>
</evidence>
<dbReference type="InterPro" id="IPR011990">
    <property type="entry name" value="TPR-like_helical_dom_sf"/>
</dbReference>
<name>A0A395NFS1_TRIAR</name>
<dbReference type="InterPro" id="IPR010323">
    <property type="entry name" value="DUF924"/>
</dbReference>
<organism evidence="1 2">
    <name type="scientific">Trichoderma arundinaceum</name>
    <dbReference type="NCBI Taxonomy" id="490622"/>
    <lineage>
        <taxon>Eukaryota</taxon>
        <taxon>Fungi</taxon>
        <taxon>Dikarya</taxon>
        <taxon>Ascomycota</taxon>
        <taxon>Pezizomycotina</taxon>
        <taxon>Sordariomycetes</taxon>
        <taxon>Hypocreomycetidae</taxon>
        <taxon>Hypocreales</taxon>
        <taxon>Hypocreaceae</taxon>
        <taxon>Trichoderma</taxon>
    </lineage>
</organism>
<protein>
    <recommendedName>
        <fullName evidence="3">DUF924 domain-containing protein</fullName>
    </recommendedName>
</protein>
<gene>
    <name evidence="1" type="ORF">TARUN_7257</name>
</gene>
<dbReference type="Gene3D" id="1.25.40.10">
    <property type="entry name" value="Tetratricopeptide repeat domain"/>
    <property type="match status" value="1"/>
</dbReference>
<evidence type="ECO:0008006" key="3">
    <source>
        <dbReference type="Google" id="ProtNLM"/>
    </source>
</evidence>
<dbReference type="STRING" id="490622.A0A395NFS1"/>
<keyword evidence="2" id="KW-1185">Reference proteome</keyword>
<dbReference type="Gene3D" id="1.20.58.320">
    <property type="entry name" value="TPR-like"/>
    <property type="match status" value="1"/>
</dbReference>
<accession>A0A395NFS1</accession>
<dbReference type="Proteomes" id="UP000266272">
    <property type="component" value="Unassembled WGS sequence"/>
</dbReference>
<reference evidence="1 2" key="1">
    <citation type="journal article" date="2018" name="PLoS Pathog.">
        <title>Evolution of structural diversity of trichothecenes, a family of toxins produced by plant pathogenic and entomopathogenic fungi.</title>
        <authorList>
            <person name="Proctor R.H."/>
            <person name="McCormick S.P."/>
            <person name="Kim H.S."/>
            <person name="Cardoza R.E."/>
            <person name="Stanley A.M."/>
            <person name="Lindo L."/>
            <person name="Kelly A."/>
            <person name="Brown D.W."/>
            <person name="Lee T."/>
            <person name="Vaughan M.M."/>
            <person name="Alexander N.J."/>
            <person name="Busman M."/>
            <person name="Gutierrez S."/>
        </authorList>
    </citation>
    <scope>NUCLEOTIDE SEQUENCE [LARGE SCALE GENOMIC DNA]</scope>
    <source>
        <strain evidence="1 2">IBT 40837</strain>
    </source>
</reference>
<evidence type="ECO:0000313" key="2">
    <source>
        <dbReference type="Proteomes" id="UP000266272"/>
    </source>
</evidence>